<proteinExistence type="predicted"/>
<feature type="transmembrane region" description="Helical" evidence="9">
    <location>
        <begin position="73"/>
        <end position="91"/>
    </location>
</feature>
<evidence type="ECO:0000256" key="9">
    <source>
        <dbReference type="SAM" id="Phobius"/>
    </source>
</evidence>
<evidence type="ECO:0000256" key="8">
    <source>
        <dbReference type="PIRSR" id="PIRSR005091-3"/>
    </source>
</evidence>
<dbReference type="Proteomes" id="UP000005508">
    <property type="component" value="Unassembled WGS sequence"/>
</dbReference>
<reference evidence="11 12" key="1">
    <citation type="submission" date="2010-10" db="EMBL/GenBank/DDBJ databases">
        <authorList>
            <person name="Chen C."/>
            <person name="Kittichotirat W."/>
            <person name="Asikainen S."/>
            <person name="Bumgarner R."/>
        </authorList>
    </citation>
    <scope>NUCLEOTIDE SEQUENCE [LARGE SCALE GENOMIC DNA]</scope>
    <source>
        <strain evidence="11 12">SC1083</strain>
    </source>
</reference>
<feature type="binding site" evidence="8">
    <location>
        <position position="308"/>
    </location>
    <ligand>
        <name>Mn(2+)</name>
        <dbReference type="ChEBI" id="CHEBI:29035"/>
    </ligand>
</feature>
<dbReference type="InterPro" id="IPR000917">
    <property type="entry name" value="Sulfatase_N"/>
</dbReference>
<protein>
    <submittedName>
        <fullName evidence="11">Excinuclease ABC subunit B</fullName>
    </submittedName>
</protein>
<keyword evidence="5 9" id="KW-0472">Membrane</keyword>
<feature type="active site" evidence="6">
    <location>
        <position position="347"/>
    </location>
</feature>
<dbReference type="Gene3D" id="3.40.720.10">
    <property type="entry name" value="Alkaline Phosphatase, subunit A"/>
    <property type="match status" value="1"/>
</dbReference>
<evidence type="ECO:0000256" key="6">
    <source>
        <dbReference type="PIRSR" id="PIRSR005091-1"/>
    </source>
</evidence>
<keyword evidence="2" id="KW-1003">Cell membrane</keyword>
<accession>G4A662</accession>
<dbReference type="SUPFAM" id="SSF53649">
    <property type="entry name" value="Alkaline phosphatase-like"/>
    <property type="match status" value="1"/>
</dbReference>
<keyword evidence="7" id="KW-0464">Manganese</keyword>
<dbReference type="PANTHER" id="PTHR47371">
    <property type="entry name" value="LIPOTEICHOIC ACID SYNTHASE"/>
    <property type="match status" value="1"/>
</dbReference>
<dbReference type="Gene3D" id="3.30.1120.80">
    <property type="match status" value="1"/>
</dbReference>
<organism evidence="11 12">
    <name type="scientific">Aggregatibacter actinomycetemcomitans serotype e str. SC1083</name>
    <dbReference type="NCBI Taxonomy" id="907488"/>
    <lineage>
        <taxon>Bacteria</taxon>
        <taxon>Pseudomonadati</taxon>
        <taxon>Pseudomonadota</taxon>
        <taxon>Gammaproteobacteria</taxon>
        <taxon>Pasteurellales</taxon>
        <taxon>Pasteurellaceae</taxon>
        <taxon>Aggregatibacter</taxon>
    </lineage>
</organism>
<evidence type="ECO:0000256" key="4">
    <source>
        <dbReference type="ARBA" id="ARBA00022989"/>
    </source>
</evidence>
<evidence type="ECO:0000256" key="5">
    <source>
        <dbReference type="ARBA" id="ARBA00023136"/>
    </source>
</evidence>
<comment type="caution">
    <text evidence="11">The sequence shown here is derived from an EMBL/GenBank/DDBJ whole genome shotgun (WGS) entry which is preliminary data.</text>
</comment>
<comment type="subcellular location">
    <subcellularLocation>
        <location evidence="1">Cell membrane</location>
        <topology evidence="1">Multi-pass membrane protein</topology>
    </subcellularLocation>
</comment>
<dbReference type="InterPro" id="IPR012160">
    <property type="entry name" value="LtaS-like"/>
</dbReference>
<dbReference type="PANTHER" id="PTHR47371:SF3">
    <property type="entry name" value="PHOSPHOGLYCEROL TRANSFERASE I"/>
    <property type="match status" value="1"/>
</dbReference>
<feature type="transmembrane region" description="Helical" evidence="9">
    <location>
        <begin position="154"/>
        <end position="174"/>
    </location>
</feature>
<evidence type="ECO:0000256" key="2">
    <source>
        <dbReference type="ARBA" id="ARBA00022475"/>
    </source>
</evidence>
<dbReference type="InterPro" id="IPR017850">
    <property type="entry name" value="Alkaline_phosphatase_core_sf"/>
</dbReference>
<evidence type="ECO:0000259" key="10">
    <source>
        <dbReference type="Pfam" id="PF00884"/>
    </source>
</evidence>
<keyword evidence="7" id="KW-0479">Metal-binding</keyword>
<evidence type="ECO:0000256" key="3">
    <source>
        <dbReference type="ARBA" id="ARBA00022692"/>
    </source>
</evidence>
<evidence type="ECO:0000313" key="11">
    <source>
        <dbReference type="EMBL" id="EGY35024.1"/>
    </source>
</evidence>
<feature type="transmembrane region" description="Helical" evidence="9">
    <location>
        <begin position="103"/>
        <end position="126"/>
    </location>
</feature>
<gene>
    <name evidence="11" type="ORF">SC1083_0301</name>
</gene>
<feature type="binding site" evidence="8">
    <location>
        <position position="520"/>
    </location>
    <ligand>
        <name>Mn(2+)</name>
        <dbReference type="ChEBI" id="CHEBI:29035"/>
    </ligand>
</feature>
<evidence type="ECO:0000256" key="1">
    <source>
        <dbReference type="ARBA" id="ARBA00004651"/>
    </source>
</evidence>
<feature type="transmembrane region" description="Helical" evidence="9">
    <location>
        <begin position="194"/>
        <end position="211"/>
    </location>
</feature>
<name>G4A662_AGGAC</name>
<dbReference type="SMR" id="G4A662"/>
<sequence length="687" mass="77471">MEADLLHLETVMSRQLFKTEKAHTLLYPIFLFCFLNLIVFTLSRLGLSVWQMERVSVVNGWGELFLQGLRMDIVSLCYLFGVPALFSVLFYHDNALGRIWKGILRAWLTVGSVFILFMELSTPAFINTYDYRPNRLFIEYLIYPKEVFSMLMEGHLSAVILSLVFTIIAAVVYWKLTGRAVRDLQPMNWKWRPLVALLVIAVSFLGARSSLQHRGINPAMVAFSSDAMVNSLVLNSGYSVLYAAQQFKDEGTSSEAYGKMETAEMLEIIKNSGSRPAEAYISDEFPTLTRNQATYQGKPKNIVIILEESFGAQFVGTLGGLPLSPEFDKLAQQGWLFDNLYSTGTRSVRGIEAVPAGFTPTPARAVVKLNNSQNGFFTLAQLLSQRGYDTSFIYGGEKHFDNMAGFLYGNGFKRIIDQMDYQNPTFTGTWGVSDEDLFTKANETFTQLQKEGKPFFSLVFSSSNHDPFEFPDGKIELYEQPKATRNNAAKYADYAIGHFFKLAKESNYWKDTIFLVIADHDSRVAGASLMPIKHFHIPALILGDGIEPRRDNRLVSQFDMPTTLLSLAGISGDYPMIGYDLTKPNDPNRAIMQYDQVQALMHGNDVVIQFPKVGAKTYRYDKATETLTEAEVPPAMVKEALAHALLGSYLYKHRLYTTPEIKQAEGKALIEIKKCGRNSRWILNYRG</sequence>
<dbReference type="EMBL" id="AEJM01000006">
    <property type="protein sequence ID" value="EGY35024.1"/>
    <property type="molecule type" value="Genomic_DNA"/>
</dbReference>
<dbReference type="InterPro" id="IPR050448">
    <property type="entry name" value="OpgB/LTA_synthase_biosynth"/>
</dbReference>
<dbReference type="GO" id="GO:0005886">
    <property type="term" value="C:plasma membrane"/>
    <property type="evidence" value="ECO:0007669"/>
    <property type="project" value="UniProtKB-SubCell"/>
</dbReference>
<evidence type="ECO:0000313" key="12">
    <source>
        <dbReference type="Proteomes" id="UP000005508"/>
    </source>
</evidence>
<keyword evidence="4 9" id="KW-1133">Transmembrane helix</keyword>
<feature type="binding site" evidence="7">
    <location>
        <position position="465"/>
    </location>
    <ligand>
        <name>substrate</name>
    </ligand>
</feature>
<dbReference type="CDD" id="cd16015">
    <property type="entry name" value="LTA_synthase"/>
    <property type="match status" value="1"/>
</dbReference>
<feature type="binding site" evidence="8">
    <location>
        <position position="519"/>
    </location>
    <ligand>
        <name>Mn(2+)</name>
        <dbReference type="ChEBI" id="CHEBI:29035"/>
    </ligand>
</feature>
<evidence type="ECO:0000256" key="7">
    <source>
        <dbReference type="PIRSR" id="PIRSR005091-2"/>
    </source>
</evidence>
<dbReference type="AlphaFoldDB" id="G4A662"/>
<keyword evidence="3 9" id="KW-0812">Transmembrane</keyword>
<dbReference type="PATRIC" id="fig|907488.3.peg.297"/>
<dbReference type="PIRSF" id="PIRSF005091">
    <property type="entry name" value="Mmb_sulf_HI1246"/>
    <property type="match status" value="1"/>
</dbReference>
<dbReference type="GO" id="GO:0046872">
    <property type="term" value="F:metal ion binding"/>
    <property type="evidence" value="ECO:0007669"/>
    <property type="project" value="UniProtKB-KW"/>
</dbReference>
<dbReference type="Pfam" id="PF00884">
    <property type="entry name" value="Sulfatase"/>
    <property type="match status" value="1"/>
</dbReference>
<feature type="domain" description="Sulfatase N-terminal" evidence="10">
    <location>
        <begin position="300"/>
        <end position="570"/>
    </location>
</feature>
<feature type="transmembrane region" description="Helical" evidence="9">
    <location>
        <begin position="24"/>
        <end position="47"/>
    </location>
</feature>